<feature type="region of interest" description="Disordered" evidence="4">
    <location>
        <begin position="108"/>
        <end position="190"/>
    </location>
</feature>
<dbReference type="FunFam" id="3.40.50.720:FF:000446">
    <property type="entry name" value="Short chain dehydrogenase"/>
    <property type="match status" value="1"/>
</dbReference>
<dbReference type="InterPro" id="IPR020904">
    <property type="entry name" value="Sc_DH/Rdtase_CS"/>
</dbReference>
<evidence type="ECO:0000256" key="4">
    <source>
        <dbReference type="SAM" id="MobiDB-lite"/>
    </source>
</evidence>
<feature type="compositionally biased region" description="Basic and acidic residues" evidence="4">
    <location>
        <begin position="164"/>
        <end position="183"/>
    </location>
</feature>
<comment type="caution">
    <text evidence="5">The sequence shown here is derived from an EMBL/GenBank/DDBJ whole genome shotgun (WGS) entry which is preliminary data.</text>
</comment>
<dbReference type="NCBIfam" id="NF005861">
    <property type="entry name" value="PRK07791.1"/>
    <property type="match status" value="1"/>
</dbReference>
<feature type="compositionally biased region" description="Low complexity" evidence="4">
    <location>
        <begin position="135"/>
        <end position="163"/>
    </location>
</feature>
<name>L8P8K4_STRVR</name>
<sequence>MSRICEGRVVIVTGAGRGLGRAHALAFAAEGAKVVVNDLGVGLDGTVGAGAPGRGAGSGSPPGGSTGDGSRRGMTEEFRARGAASESPARGAAVDGSCQGMTEEFRAWGAASESPARGAAVDGSCQGPTADSPDRGAAPGGPARSPAGGSAADSSRRGATAGSPDRRSAAESSPRRPAADRPVRQVVVDSPAQQVVEEIRAAGGEAIAHGGDVATSAGAASLVATALETYGRLDTLVNNAGFLRDRMLVNLDEDDWDAVVRVHLKGHFLPLKHAAAHWRAEAKAGRTPHARIVNTSSGAGLLGSVGQGNYSAAKAGIIGLTLVAAAELARYGVQVNAIAPAARTRMTERTFAETMAAPVDGFDAMAPENVSPLVVWLGSAASAGVTGRVFEAEGGRITVMEGWRAGPTVDKGARWTPGEAGEAALKLVGDAEVPGAVYGA</sequence>
<comment type="similarity">
    <text evidence="1 3">Belongs to the short-chain dehydrogenases/reductases (SDR) family.</text>
</comment>
<evidence type="ECO:0000256" key="3">
    <source>
        <dbReference type="RuleBase" id="RU000363"/>
    </source>
</evidence>
<evidence type="ECO:0000313" key="6">
    <source>
        <dbReference type="Proteomes" id="UP000011205"/>
    </source>
</evidence>
<dbReference type="EMBL" id="AMLP01000206">
    <property type="protein sequence ID" value="ELS52489.1"/>
    <property type="molecule type" value="Genomic_DNA"/>
</dbReference>
<evidence type="ECO:0000313" key="5">
    <source>
        <dbReference type="EMBL" id="ELS52489.1"/>
    </source>
</evidence>
<dbReference type="Pfam" id="PF00106">
    <property type="entry name" value="adh_short"/>
    <property type="match status" value="1"/>
</dbReference>
<dbReference type="PROSITE" id="PS00061">
    <property type="entry name" value="ADH_SHORT"/>
    <property type="match status" value="1"/>
</dbReference>
<dbReference type="PRINTS" id="PR00080">
    <property type="entry name" value="SDRFAMILY"/>
</dbReference>
<dbReference type="SUPFAM" id="SSF51735">
    <property type="entry name" value="NAD(P)-binding Rossmann-fold domains"/>
    <property type="match status" value="1"/>
</dbReference>
<dbReference type="PATRIC" id="fig|1160705.3.peg.6472"/>
<protein>
    <submittedName>
        <fullName evidence="5">Putative dehydrogenase</fullName>
    </submittedName>
</protein>
<reference evidence="5 6" key="1">
    <citation type="journal article" date="2013" name="Genome Announc.">
        <title>Draft Genome Sequence of Streptomyces viridochromogenes Strain Tu57, Producer of Avilamycin.</title>
        <authorList>
            <person name="Gruning B.A."/>
            <person name="Erxleben A."/>
            <person name="Hahnlein A."/>
            <person name="Gunther S."/>
        </authorList>
    </citation>
    <scope>NUCLEOTIDE SEQUENCE [LARGE SCALE GENOMIC DNA]</scope>
    <source>
        <strain evidence="5 6">Tue57</strain>
    </source>
</reference>
<feature type="compositionally biased region" description="Gly residues" evidence="4">
    <location>
        <begin position="51"/>
        <end position="67"/>
    </location>
</feature>
<proteinExistence type="inferred from homology"/>
<feature type="region of interest" description="Disordered" evidence="4">
    <location>
        <begin position="51"/>
        <end position="73"/>
    </location>
</feature>
<dbReference type="Proteomes" id="UP000011205">
    <property type="component" value="Unassembled WGS sequence"/>
</dbReference>
<dbReference type="GO" id="GO:0016491">
    <property type="term" value="F:oxidoreductase activity"/>
    <property type="evidence" value="ECO:0007669"/>
    <property type="project" value="UniProtKB-KW"/>
</dbReference>
<accession>L8P8K4</accession>
<dbReference type="InterPro" id="IPR036291">
    <property type="entry name" value="NAD(P)-bd_dom_sf"/>
</dbReference>
<dbReference type="PANTHER" id="PTHR45024">
    <property type="entry name" value="DEHYDROGENASES, SHORT CHAIN"/>
    <property type="match status" value="1"/>
</dbReference>
<keyword evidence="2" id="KW-0560">Oxidoreductase</keyword>
<gene>
    <name evidence="5" type="ORF">STVIR_6550</name>
</gene>
<organism evidence="5 6">
    <name type="scientific">Streptomyces viridochromogenes Tue57</name>
    <dbReference type="NCBI Taxonomy" id="1160705"/>
    <lineage>
        <taxon>Bacteria</taxon>
        <taxon>Bacillati</taxon>
        <taxon>Actinomycetota</taxon>
        <taxon>Actinomycetes</taxon>
        <taxon>Kitasatosporales</taxon>
        <taxon>Streptomycetaceae</taxon>
        <taxon>Streptomyces</taxon>
    </lineage>
</organism>
<dbReference type="Gene3D" id="3.40.50.720">
    <property type="entry name" value="NAD(P)-binding Rossmann-like Domain"/>
    <property type="match status" value="2"/>
</dbReference>
<dbReference type="AlphaFoldDB" id="L8P8K4"/>
<dbReference type="InterPro" id="IPR051687">
    <property type="entry name" value="Peroxisomal_Beta-Oxidation"/>
</dbReference>
<evidence type="ECO:0000256" key="2">
    <source>
        <dbReference type="ARBA" id="ARBA00023002"/>
    </source>
</evidence>
<dbReference type="InterPro" id="IPR002347">
    <property type="entry name" value="SDR_fam"/>
</dbReference>
<evidence type="ECO:0000256" key="1">
    <source>
        <dbReference type="ARBA" id="ARBA00006484"/>
    </source>
</evidence>
<dbReference type="PANTHER" id="PTHR45024:SF2">
    <property type="entry name" value="SCP2 DOMAIN-CONTAINING PROTEIN"/>
    <property type="match status" value="1"/>
</dbReference>